<evidence type="ECO:0000259" key="7">
    <source>
        <dbReference type="Pfam" id="PF03176"/>
    </source>
</evidence>
<evidence type="ECO:0000256" key="5">
    <source>
        <dbReference type="ARBA" id="ARBA00023136"/>
    </source>
</evidence>
<feature type="domain" description="Membrane transport protein MMPL" evidence="7">
    <location>
        <begin position="207"/>
        <end position="407"/>
    </location>
</feature>
<dbReference type="Proteomes" id="UP001570417">
    <property type="component" value="Unassembled WGS sequence"/>
</dbReference>
<dbReference type="Gene3D" id="1.20.1640.10">
    <property type="entry name" value="Multidrug efflux transporter AcrB transmembrane domain"/>
    <property type="match status" value="2"/>
</dbReference>
<evidence type="ECO:0000256" key="3">
    <source>
        <dbReference type="ARBA" id="ARBA00022692"/>
    </source>
</evidence>
<feature type="transmembrane region" description="Helical" evidence="6">
    <location>
        <begin position="384"/>
        <end position="406"/>
    </location>
</feature>
<keyword evidence="4 6" id="KW-1133">Transmembrane helix</keyword>
<comment type="subcellular location">
    <subcellularLocation>
        <location evidence="1">Cell membrane</location>
        <topology evidence="1">Multi-pass membrane protein</topology>
    </subcellularLocation>
</comment>
<dbReference type="EMBL" id="JBFRUW010000015">
    <property type="protein sequence ID" value="MFA0567754.1"/>
    <property type="molecule type" value="Genomic_DNA"/>
</dbReference>
<feature type="transmembrane region" description="Helical" evidence="6">
    <location>
        <begin position="263"/>
        <end position="282"/>
    </location>
</feature>
<feature type="transmembrane region" description="Helical" evidence="6">
    <location>
        <begin position="754"/>
        <end position="773"/>
    </location>
</feature>
<feature type="transmembrane region" description="Helical" evidence="6">
    <location>
        <begin position="315"/>
        <end position="333"/>
    </location>
</feature>
<feature type="transmembrane region" description="Helical" evidence="6">
    <location>
        <begin position="653"/>
        <end position="671"/>
    </location>
</feature>
<protein>
    <submittedName>
        <fullName evidence="8">MMPL family transporter</fullName>
    </submittedName>
</protein>
<gene>
    <name evidence="8" type="ORF">AB4566_05645</name>
</gene>
<keyword evidence="5 6" id="KW-0472">Membrane</keyword>
<sequence length="785" mass="86951">MQKRNNLSSKLALLWLIIVVFFSGLLIKQFAFSPSIPIETNILRLLPQNQQDPIAEQAFQQISASMSNQVVFMVSGSSKETAISAVKQFERDLHQLNQRIKQPLFEDIQGKISQQTQAKWADFYFQHRSQLLTPSQQKMLEQSPRQQTQYVIQSLYNPFSGVTATELASDPFLLFRDYLSEVGSQSSNFTFKNGYLTVTKNEQFYILVTATLKESPYSLQTQSHLSEIIELKKQVEGKFEVDIFHTGVVFYADYGTQSAKSEISTIGIGSLIGVILLIWFTFHSALPLALALLSISTGLLVALACTVAIFGQVHLFSLVFGASLIGVSIDYAFHYLTDRLAAGQSWNSQKGLKHIFVAISLGLATSLVGYLGLLAAPFPGLQQLALFSSIGLIAAYVSVVCWYPVLAEKPSADAPLPLTKIWAMWFSLWDKPQFKVILPSALFVLSLVTLTKVSYNDNIRQLQAMPDSLKHQEELIASLSGVSQSQDMLLITEEDPQLLLSKISHVSKDLDRLIEQGVITGYQSINQYLPTIAEQEQNHQLVQQLYLSQQASLQSTLGWKKFPEITPFTPFNVQDFLASPVSKPVKPLWLNPIDGLSASVVLIKSIQDPEVFQNWLASKTAHQDSENNPIRYLNKANEISDLFTQYRTKVTELLVIALAVVLAVLSVRYGFKHSVLMVTPSLIAGVSGLAITALLGSSLNLFNLLGLILILGIGIDYTLFFAEQKKSQSTLLAVSLSCLTTLLSFGLLSLSNTHAIHSFGITVLTGIFVAWLLSPMALQRPQQSV</sequence>
<dbReference type="Pfam" id="PF03176">
    <property type="entry name" value="MMPL"/>
    <property type="match status" value="1"/>
</dbReference>
<keyword evidence="2" id="KW-1003">Cell membrane</keyword>
<feature type="transmembrane region" description="Helical" evidence="6">
    <location>
        <begin position="729"/>
        <end position="748"/>
    </location>
</feature>
<organism evidence="8 9">
    <name type="scientific">Vibrio gallaecicus</name>
    <dbReference type="NCBI Taxonomy" id="552386"/>
    <lineage>
        <taxon>Bacteria</taxon>
        <taxon>Pseudomonadati</taxon>
        <taxon>Pseudomonadota</taxon>
        <taxon>Gammaproteobacteria</taxon>
        <taxon>Vibrionales</taxon>
        <taxon>Vibrionaceae</taxon>
        <taxon>Vibrio</taxon>
    </lineage>
</organism>
<evidence type="ECO:0000256" key="6">
    <source>
        <dbReference type="SAM" id="Phobius"/>
    </source>
</evidence>
<dbReference type="InterPro" id="IPR050545">
    <property type="entry name" value="Mycobact_MmpL"/>
</dbReference>
<reference evidence="8 9" key="1">
    <citation type="journal article" date="2024" name="ISME J.">
        <title>Tailless and filamentous prophages are predominant in marine Vibrio.</title>
        <authorList>
            <person name="Steensen K."/>
            <person name="Seneca J."/>
            <person name="Bartlau N."/>
            <person name="Yu X.A."/>
            <person name="Hussain F.A."/>
            <person name="Polz M.F."/>
        </authorList>
    </citation>
    <scope>NUCLEOTIDE SEQUENCE [LARGE SCALE GENOMIC DNA]</scope>
    <source>
        <strain evidence="8 9">10N.222.51.A1</strain>
    </source>
</reference>
<keyword evidence="9" id="KW-1185">Reference proteome</keyword>
<feature type="transmembrane region" description="Helical" evidence="6">
    <location>
        <begin position="678"/>
        <end position="695"/>
    </location>
</feature>
<evidence type="ECO:0000313" key="9">
    <source>
        <dbReference type="Proteomes" id="UP001570417"/>
    </source>
</evidence>
<evidence type="ECO:0000313" key="8">
    <source>
        <dbReference type="EMBL" id="MFA0567754.1"/>
    </source>
</evidence>
<name>A0ABV4N9R5_9VIBR</name>
<dbReference type="RefSeq" id="WP_372265257.1">
    <property type="nucleotide sequence ID" value="NZ_JBFRUW010000015.1"/>
</dbReference>
<evidence type="ECO:0000256" key="1">
    <source>
        <dbReference type="ARBA" id="ARBA00004651"/>
    </source>
</evidence>
<dbReference type="SUPFAM" id="SSF82866">
    <property type="entry name" value="Multidrug efflux transporter AcrB transmembrane domain"/>
    <property type="match status" value="2"/>
</dbReference>
<dbReference type="PANTHER" id="PTHR33406:SF13">
    <property type="entry name" value="MEMBRANE PROTEIN YDFJ"/>
    <property type="match status" value="1"/>
</dbReference>
<accession>A0ABV4N9R5</accession>
<proteinExistence type="predicted"/>
<feature type="transmembrane region" description="Helical" evidence="6">
    <location>
        <begin position="12"/>
        <end position="32"/>
    </location>
</feature>
<evidence type="ECO:0000256" key="4">
    <source>
        <dbReference type="ARBA" id="ARBA00022989"/>
    </source>
</evidence>
<keyword evidence="3 6" id="KW-0812">Transmembrane</keyword>
<comment type="caution">
    <text evidence="8">The sequence shown here is derived from an EMBL/GenBank/DDBJ whole genome shotgun (WGS) entry which is preliminary data.</text>
</comment>
<dbReference type="PANTHER" id="PTHR33406">
    <property type="entry name" value="MEMBRANE PROTEIN MJ1562-RELATED"/>
    <property type="match status" value="1"/>
</dbReference>
<feature type="transmembrane region" description="Helical" evidence="6">
    <location>
        <begin position="436"/>
        <end position="455"/>
    </location>
</feature>
<feature type="transmembrane region" description="Helical" evidence="6">
    <location>
        <begin position="701"/>
        <end position="722"/>
    </location>
</feature>
<dbReference type="InterPro" id="IPR004869">
    <property type="entry name" value="MMPL_dom"/>
</dbReference>
<feature type="transmembrane region" description="Helical" evidence="6">
    <location>
        <begin position="354"/>
        <end position="378"/>
    </location>
</feature>
<evidence type="ECO:0000256" key="2">
    <source>
        <dbReference type="ARBA" id="ARBA00022475"/>
    </source>
</evidence>
<feature type="transmembrane region" description="Helical" evidence="6">
    <location>
        <begin position="289"/>
        <end position="309"/>
    </location>
</feature>